<dbReference type="PANTHER" id="PTHR11695">
    <property type="entry name" value="ALCOHOL DEHYDROGENASE RELATED"/>
    <property type="match status" value="1"/>
</dbReference>
<dbReference type="InterPro" id="IPR050700">
    <property type="entry name" value="YIM1/Zinc_Alcohol_DH_Fams"/>
</dbReference>
<organism evidence="2 3">
    <name type="scientific">Candidatus Roizmanbacteria bacterium RIFCSPLOWO2_01_FULL_37_16</name>
    <dbReference type="NCBI Taxonomy" id="1802058"/>
    <lineage>
        <taxon>Bacteria</taxon>
        <taxon>Candidatus Roizmaniibacteriota</taxon>
    </lineage>
</organism>
<dbReference type="Gene3D" id="3.40.50.720">
    <property type="entry name" value="NAD(P)-binding Rossmann-like Domain"/>
    <property type="match status" value="1"/>
</dbReference>
<name>A0A1F7IQQ2_9BACT</name>
<gene>
    <name evidence="2" type="ORF">A3B40_04415</name>
</gene>
<evidence type="ECO:0000313" key="3">
    <source>
        <dbReference type="Proteomes" id="UP000178040"/>
    </source>
</evidence>
<dbReference type="InterPro" id="IPR020843">
    <property type="entry name" value="ER"/>
</dbReference>
<dbReference type="SUPFAM" id="SSF50129">
    <property type="entry name" value="GroES-like"/>
    <property type="match status" value="1"/>
</dbReference>
<dbReference type="Gene3D" id="3.90.180.10">
    <property type="entry name" value="Medium-chain alcohol dehydrogenases, catalytic domain"/>
    <property type="match status" value="1"/>
</dbReference>
<evidence type="ECO:0000313" key="2">
    <source>
        <dbReference type="EMBL" id="OGK45693.1"/>
    </source>
</evidence>
<dbReference type="InterPro" id="IPR013154">
    <property type="entry name" value="ADH-like_N"/>
</dbReference>
<dbReference type="InterPro" id="IPR036291">
    <property type="entry name" value="NAD(P)-bd_dom_sf"/>
</dbReference>
<reference evidence="2 3" key="1">
    <citation type="journal article" date="2016" name="Nat. Commun.">
        <title>Thousands of microbial genomes shed light on interconnected biogeochemical processes in an aquifer system.</title>
        <authorList>
            <person name="Anantharaman K."/>
            <person name="Brown C.T."/>
            <person name="Hug L.A."/>
            <person name="Sharon I."/>
            <person name="Castelle C.J."/>
            <person name="Probst A.J."/>
            <person name="Thomas B.C."/>
            <person name="Singh A."/>
            <person name="Wilkins M.J."/>
            <person name="Karaoz U."/>
            <person name="Brodie E.L."/>
            <person name="Williams K.H."/>
            <person name="Hubbard S.S."/>
            <person name="Banfield J.F."/>
        </authorList>
    </citation>
    <scope>NUCLEOTIDE SEQUENCE [LARGE SCALE GENOMIC DNA]</scope>
</reference>
<proteinExistence type="predicted"/>
<comment type="caution">
    <text evidence="2">The sequence shown here is derived from an EMBL/GenBank/DDBJ whole genome shotgun (WGS) entry which is preliminary data.</text>
</comment>
<protein>
    <recommendedName>
        <fullName evidence="1">Enoyl reductase (ER) domain-containing protein</fullName>
    </recommendedName>
</protein>
<feature type="domain" description="Enoyl reductase (ER)" evidence="1">
    <location>
        <begin position="10"/>
        <end position="319"/>
    </location>
</feature>
<dbReference type="PANTHER" id="PTHR11695:SF294">
    <property type="entry name" value="RETICULON-4-INTERACTING PROTEIN 1, MITOCHONDRIAL"/>
    <property type="match status" value="1"/>
</dbReference>
<dbReference type="Proteomes" id="UP000178040">
    <property type="component" value="Unassembled WGS sequence"/>
</dbReference>
<dbReference type="Pfam" id="PF13602">
    <property type="entry name" value="ADH_zinc_N_2"/>
    <property type="match status" value="1"/>
</dbReference>
<dbReference type="SMART" id="SM00829">
    <property type="entry name" value="PKS_ER"/>
    <property type="match status" value="1"/>
</dbReference>
<dbReference type="CDD" id="cd05289">
    <property type="entry name" value="MDR_like_2"/>
    <property type="match status" value="1"/>
</dbReference>
<sequence>MKAVQINKYGGYDVLEVNENATKPKTGEEQVLVEVYAVSINPFDYKVRSGMYKNMMPLKFPSTVGGDFAGVVKEVSEGVYDLKVGDEVYGSANVFSGGSGSFADFTVAPAINLARKPKNADFIEAAALPLVGSSAVQALEEHIKLQNGPTFAKASAGKQKILIHGGAGGIGHIAIQLAKTLGSYVATTVSTDDKEFVKKLGADEVVDYKLQKFEEILKDFDAIFDTVGGETTSRSFKVMKKGGMLVSMVGQPDAKLASEYGVTAIGQGSKVNTQHLNRLAELVETGKIRVNIDKVFLLGEIKEAFKYQEEGHLRGKVVLEVKK</sequence>
<dbReference type="EMBL" id="MGAI01000003">
    <property type="protein sequence ID" value="OGK45693.1"/>
    <property type="molecule type" value="Genomic_DNA"/>
</dbReference>
<evidence type="ECO:0000259" key="1">
    <source>
        <dbReference type="SMART" id="SM00829"/>
    </source>
</evidence>
<dbReference type="AlphaFoldDB" id="A0A1F7IQQ2"/>
<dbReference type="InterPro" id="IPR011032">
    <property type="entry name" value="GroES-like_sf"/>
</dbReference>
<dbReference type="SUPFAM" id="SSF51735">
    <property type="entry name" value="NAD(P)-binding Rossmann-fold domains"/>
    <property type="match status" value="1"/>
</dbReference>
<dbReference type="Pfam" id="PF08240">
    <property type="entry name" value="ADH_N"/>
    <property type="match status" value="1"/>
</dbReference>
<accession>A0A1F7IQQ2</accession>
<dbReference type="GO" id="GO:0016491">
    <property type="term" value="F:oxidoreductase activity"/>
    <property type="evidence" value="ECO:0007669"/>
    <property type="project" value="InterPro"/>
</dbReference>